<dbReference type="CTD" id="116410455"/>
<name>A0AA97JBC2_EUBMA</name>
<gene>
    <name evidence="2" type="primary">C4H3orf62</name>
</gene>
<dbReference type="AlphaFoldDB" id="A0AA97JBC2"/>
<dbReference type="Pfam" id="PF15830">
    <property type="entry name" value="DUF4712"/>
    <property type="match status" value="1"/>
</dbReference>
<accession>A0AA97JBC2</accession>
<evidence type="ECO:0000313" key="1">
    <source>
        <dbReference type="Proteomes" id="UP001190640"/>
    </source>
</evidence>
<dbReference type="GeneID" id="129328835"/>
<dbReference type="PANTHER" id="PTHR36680:SF1">
    <property type="entry name" value="HYPOTHETICAL LOC498675"/>
    <property type="match status" value="1"/>
</dbReference>
<evidence type="ECO:0000313" key="2">
    <source>
        <dbReference type="RefSeq" id="XP_054834114.1"/>
    </source>
</evidence>
<organism evidence="1 2">
    <name type="scientific">Eublepharis macularius</name>
    <name type="common">Leopard gecko</name>
    <name type="synonym">Cyrtodactylus macularius</name>
    <dbReference type="NCBI Taxonomy" id="481883"/>
    <lineage>
        <taxon>Eukaryota</taxon>
        <taxon>Metazoa</taxon>
        <taxon>Chordata</taxon>
        <taxon>Craniata</taxon>
        <taxon>Vertebrata</taxon>
        <taxon>Euteleostomi</taxon>
        <taxon>Lepidosauria</taxon>
        <taxon>Squamata</taxon>
        <taxon>Bifurcata</taxon>
        <taxon>Gekkota</taxon>
        <taxon>Eublepharidae</taxon>
        <taxon>Eublepharinae</taxon>
        <taxon>Eublepharis</taxon>
    </lineage>
</organism>
<keyword evidence="1" id="KW-1185">Reference proteome</keyword>
<dbReference type="RefSeq" id="XP_054834114.1">
    <property type="nucleotide sequence ID" value="XM_054978139.1"/>
</dbReference>
<protein>
    <submittedName>
        <fullName evidence="2">Uncharacterized protein C3orf62 homolog</fullName>
    </submittedName>
</protein>
<dbReference type="Proteomes" id="UP001190640">
    <property type="component" value="Chromosome 4"/>
</dbReference>
<reference evidence="2" key="1">
    <citation type="submission" date="2025-08" db="UniProtKB">
        <authorList>
            <consortium name="RefSeq"/>
        </authorList>
    </citation>
    <scope>IDENTIFICATION</scope>
    <source>
        <tissue evidence="2">Blood</tissue>
    </source>
</reference>
<dbReference type="KEGG" id="emc:129328835"/>
<sequence length="244" mass="27038">MCQGEMSEKLSRCRKELAAAIDRAMEDLSVPLHHSPDSTTNLNLDLLTVESLKPSSADLNTQRGEPTLPIVCFSQQPLTDSSVPEKENPLFKPNLTSVITASNIPSSKREPLISKENTCLHPPVFMTERQIFIGKIDERSAKPDPSATDVLQECPKDLTDMGGNTAVSPAEKVPRKVDFDELQQISKLSRELLPPDEASAFGVEIRSSFRGVPENSPEDEEIIETLLDMEEDYRLNSSTLHQLP</sequence>
<dbReference type="PANTHER" id="PTHR36680">
    <property type="entry name" value="HYPOTHETICAL LOC498675"/>
    <property type="match status" value="1"/>
</dbReference>
<proteinExistence type="predicted"/>
<dbReference type="InterPro" id="IPR031670">
    <property type="entry name" value="DUF4712"/>
</dbReference>